<organism evidence="2 3">
    <name type="scientific">Dichanthelium oligosanthes</name>
    <dbReference type="NCBI Taxonomy" id="888268"/>
    <lineage>
        <taxon>Eukaryota</taxon>
        <taxon>Viridiplantae</taxon>
        <taxon>Streptophyta</taxon>
        <taxon>Embryophyta</taxon>
        <taxon>Tracheophyta</taxon>
        <taxon>Spermatophyta</taxon>
        <taxon>Magnoliopsida</taxon>
        <taxon>Liliopsida</taxon>
        <taxon>Poales</taxon>
        <taxon>Poaceae</taxon>
        <taxon>PACMAD clade</taxon>
        <taxon>Panicoideae</taxon>
        <taxon>Panicodae</taxon>
        <taxon>Paniceae</taxon>
        <taxon>Dichantheliinae</taxon>
        <taxon>Dichanthelium</taxon>
    </lineage>
</organism>
<keyword evidence="3" id="KW-1185">Reference proteome</keyword>
<evidence type="ECO:0000313" key="2">
    <source>
        <dbReference type="EMBL" id="OEL12739.1"/>
    </source>
</evidence>
<gene>
    <name evidence="2" type="ORF">BAE44_0026244</name>
</gene>
<keyword evidence="1" id="KW-0812">Transmembrane</keyword>
<dbReference type="Proteomes" id="UP000095767">
    <property type="component" value="Unassembled WGS sequence"/>
</dbReference>
<dbReference type="AlphaFoldDB" id="A0A1E5UIP2"/>
<accession>A0A1E5UIP2</accession>
<evidence type="ECO:0000313" key="3">
    <source>
        <dbReference type="Proteomes" id="UP000095767"/>
    </source>
</evidence>
<reference evidence="2 3" key="1">
    <citation type="submission" date="2016-09" db="EMBL/GenBank/DDBJ databases">
        <title>The draft genome of Dichanthelium oligosanthes: A C3 panicoid grass species.</title>
        <authorList>
            <person name="Studer A.J."/>
            <person name="Schnable J.C."/>
            <person name="Brutnell T.P."/>
        </authorList>
    </citation>
    <scope>NUCLEOTIDE SEQUENCE [LARGE SCALE GENOMIC DNA]</scope>
    <source>
        <strain evidence="3">cv. Kellogg 1175</strain>
        <tissue evidence="2">Leaf</tissue>
    </source>
</reference>
<name>A0A1E5UIP2_9POAL</name>
<protein>
    <submittedName>
        <fullName evidence="2">Uncharacterized protein</fullName>
    </submittedName>
</protein>
<feature type="transmembrane region" description="Helical" evidence="1">
    <location>
        <begin position="124"/>
        <end position="147"/>
    </location>
</feature>
<dbReference type="EMBL" id="LWDX02076035">
    <property type="protein sequence ID" value="OEL12739.1"/>
    <property type="molecule type" value="Genomic_DNA"/>
</dbReference>
<keyword evidence="1" id="KW-0472">Membrane</keyword>
<dbReference type="STRING" id="888268.A0A1E5UIP2"/>
<comment type="caution">
    <text evidence="2">The sequence shown here is derived from an EMBL/GenBank/DDBJ whole genome shotgun (WGS) entry which is preliminary data.</text>
</comment>
<evidence type="ECO:0000256" key="1">
    <source>
        <dbReference type="SAM" id="Phobius"/>
    </source>
</evidence>
<sequence length="150" mass="16689">MNGKIQKAKKNKKMDPLVATDATYAQGWLVKGGDGDTDVEPVAGLTWKLIEEACSTEEITKLCRSARLSQMRNVDEDFSSEPEEEPVNEFDKDIEFESAQEDVGPIARGGDELEGGMMISSFHLIINSSYVLHGWLLVASFISMIYLRKV</sequence>
<proteinExistence type="predicted"/>
<dbReference type="OrthoDB" id="694809at2759"/>
<keyword evidence="1" id="KW-1133">Transmembrane helix</keyword>